<proteinExistence type="predicted"/>
<dbReference type="SUPFAM" id="SSF55486">
    <property type="entry name" value="Metalloproteases ('zincins'), catalytic domain"/>
    <property type="match status" value="1"/>
</dbReference>
<protein>
    <submittedName>
        <fullName evidence="4">Peptidase M61</fullName>
    </submittedName>
</protein>
<evidence type="ECO:0000259" key="2">
    <source>
        <dbReference type="Pfam" id="PF05299"/>
    </source>
</evidence>
<dbReference type="InterPro" id="IPR040756">
    <property type="entry name" value="Peptidase_M61_N"/>
</dbReference>
<evidence type="ECO:0000256" key="1">
    <source>
        <dbReference type="SAM" id="SignalP"/>
    </source>
</evidence>
<dbReference type="InterPro" id="IPR007963">
    <property type="entry name" value="Peptidase_M61_catalytic"/>
</dbReference>
<dbReference type="Gene3D" id="2.30.42.10">
    <property type="match status" value="1"/>
</dbReference>
<feature type="chain" id="PRO_5026347792" evidence="1">
    <location>
        <begin position="27"/>
        <end position="651"/>
    </location>
</feature>
<keyword evidence="5" id="KW-1185">Reference proteome</keyword>
<dbReference type="InterPro" id="IPR027268">
    <property type="entry name" value="Peptidase_M4/M1_CTD_sf"/>
</dbReference>
<evidence type="ECO:0000313" key="5">
    <source>
        <dbReference type="Proteomes" id="UP000433652"/>
    </source>
</evidence>
<name>A0A6I4T1D5_9SPHN</name>
<comment type="caution">
    <text evidence="4">The sequence shown here is derived from an EMBL/GenBank/DDBJ whole genome shotgun (WGS) entry which is preliminary data.</text>
</comment>
<accession>A0A6I4T1D5</accession>
<dbReference type="Pfam" id="PF05299">
    <property type="entry name" value="Peptidase_M61"/>
    <property type="match status" value="1"/>
</dbReference>
<evidence type="ECO:0000259" key="3">
    <source>
        <dbReference type="Pfam" id="PF17899"/>
    </source>
</evidence>
<evidence type="ECO:0000313" key="4">
    <source>
        <dbReference type="EMBL" id="MXO61126.1"/>
    </source>
</evidence>
<dbReference type="Proteomes" id="UP000433652">
    <property type="component" value="Unassembled WGS sequence"/>
</dbReference>
<dbReference type="Gene3D" id="2.60.40.3650">
    <property type="match status" value="1"/>
</dbReference>
<organism evidence="4 5">
    <name type="scientific">Croceibacterium salegens</name>
    <dbReference type="NCBI Taxonomy" id="1737568"/>
    <lineage>
        <taxon>Bacteria</taxon>
        <taxon>Pseudomonadati</taxon>
        <taxon>Pseudomonadota</taxon>
        <taxon>Alphaproteobacteria</taxon>
        <taxon>Sphingomonadales</taxon>
        <taxon>Erythrobacteraceae</taxon>
        <taxon>Croceibacterium</taxon>
    </lineage>
</organism>
<dbReference type="PIRSF" id="PIRSF016493">
    <property type="entry name" value="Glycyl_aminpptds"/>
    <property type="match status" value="1"/>
</dbReference>
<reference evidence="4 5" key="1">
    <citation type="submission" date="2019-12" db="EMBL/GenBank/DDBJ databases">
        <title>Genomic-based taxomic classification of the family Erythrobacteraceae.</title>
        <authorList>
            <person name="Xu L."/>
        </authorList>
    </citation>
    <scope>NUCLEOTIDE SEQUENCE [LARGE SCALE GENOMIC DNA]</scope>
    <source>
        <strain evidence="4 5">MCCC 1K01500</strain>
    </source>
</reference>
<feature type="signal peptide" evidence="1">
    <location>
        <begin position="1"/>
        <end position="26"/>
    </location>
</feature>
<dbReference type="EMBL" id="WTYM01000059">
    <property type="protein sequence ID" value="MXO61126.1"/>
    <property type="molecule type" value="Genomic_DNA"/>
</dbReference>
<sequence length="651" mass="71930">MGPAMNRTVALLPLLAALSLTQPAAASGQDAVRSAPLAAALPAAIPPARDEAFPGTIGLAIDATDVTRGVFKVEETIPVPPGTRELVLLSPEWLNGKHAPRPWIRLLADFHFAADGKPVTWTRDAINVNALHVSIPEGAKQLTARFVFTSPLKSTEGRIVMTQEMLNLQWDAMSLYPAGYYARRIAVRPAVTFPEDWTAFTALDGQSAPSGTVRWDATDYETLVDSPVFAGKHARRWDLGHDVSLDVVADKPSQLELAPEHLATYRKLVDEALELFGAKHFDHYDFLLSQTDRMGDIGLEHQRSSENSQNPDTLVKWDAGAWDRNVIPHEFVHSWNGKYRRPAGLYSPDYRHPMQDQLLWAYEGQTQFWGYVLAARSGVQPKDVVLGMFASAAGYYSNLAGRKWRSVEDTTFDPIVDARKPQPYASLSLNEEYYSEGALVWLEADQVIREGTGGRKGLDDFARAFFGVNDGDWGTLTYTFDDVVAALDAVYSYDWAGFLDTRLRQPNQPAPLGGIEKAGYKLEWKEEMNPYHKQRYDSDGTTSLQYSLGMNLDKEGKVGSTQWDSPAFNAGLVTGTQVIAVNGTAFSKDVMVDAVKAAKGGKEPIELLVRRGDRYLTVPIDYHGGLRYPWLVPASDGEQPLDRLLAPRTGG</sequence>
<dbReference type="AlphaFoldDB" id="A0A6I4T1D5"/>
<dbReference type="SUPFAM" id="SSF50156">
    <property type="entry name" value="PDZ domain-like"/>
    <property type="match status" value="1"/>
</dbReference>
<keyword evidence="1" id="KW-0732">Signal</keyword>
<dbReference type="Pfam" id="PF17899">
    <property type="entry name" value="Peptidase_M61_N"/>
    <property type="match status" value="1"/>
</dbReference>
<feature type="domain" description="Peptidase M61 catalytic" evidence="2">
    <location>
        <begin position="324"/>
        <end position="440"/>
    </location>
</feature>
<dbReference type="OrthoDB" id="9778516at2"/>
<dbReference type="InterPro" id="IPR024191">
    <property type="entry name" value="Peptidase_M61"/>
</dbReference>
<dbReference type="InterPro" id="IPR036034">
    <property type="entry name" value="PDZ_sf"/>
</dbReference>
<gene>
    <name evidence="4" type="ORF">GRI89_16405</name>
</gene>
<feature type="domain" description="Peptidase M61 N-terminal" evidence="3">
    <location>
        <begin position="60"/>
        <end position="232"/>
    </location>
</feature>
<dbReference type="Gene3D" id="1.10.390.10">
    <property type="entry name" value="Neutral Protease Domain 2"/>
    <property type="match status" value="1"/>
</dbReference>